<evidence type="ECO:0000256" key="1">
    <source>
        <dbReference type="SAM" id="MobiDB-lite"/>
    </source>
</evidence>
<gene>
    <name evidence="2" type="ORF">ACFFHU_25590</name>
</gene>
<feature type="compositionally biased region" description="Low complexity" evidence="1">
    <location>
        <begin position="70"/>
        <end position="84"/>
    </location>
</feature>
<feature type="compositionally biased region" description="Gly residues" evidence="1">
    <location>
        <begin position="85"/>
        <end position="96"/>
    </location>
</feature>
<dbReference type="EMBL" id="JBHLUE010000026">
    <property type="protein sequence ID" value="MFC0567496.1"/>
    <property type="molecule type" value="Genomic_DNA"/>
</dbReference>
<feature type="compositionally biased region" description="Acidic residues" evidence="1">
    <location>
        <begin position="53"/>
        <end position="69"/>
    </location>
</feature>
<feature type="compositionally biased region" description="Low complexity" evidence="1">
    <location>
        <begin position="238"/>
        <end position="263"/>
    </location>
</feature>
<keyword evidence="3" id="KW-1185">Reference proteome</keyword>
<sequence length="316" mass="31659">MNEHIPTGDGQPVEPMTLTEDDLLLDALGSGGEPPADDPVAALLSAWRAELDADGTLDTDGTLDADGTLDTDGMPPSAPAATEPGAGGRAGEGPTGSTGPTRGGAAVPSPRRRTGPGRAGPARWRRRSAVAVAAAVVAVSGLGLAVGSHRAGPTSPLWTLTRLLYPQEAQVRDVEYTLDRAEAALAAGRYGEARGLLDKAAAQLPGLSDRAAAARLAERLAALRRRLPAEPPVPGSPAGPSAAPRPSAARSASGGTPRATNPPSAAPHAPPSGRGRTPSPGPLLPLPSLPASPGPVPSLLPTQLPKLPLPTGRLLG</sequence>
<protein>
    <recommendedName>
        <fullName evidence="4">Anti-sigma-D factor RsdA sigma factor binding region domain-containing protein</fullName>
    </recommendedName>
</protein>
<dbReference type="Proteomes" id="UP001589894">
    <property type="component" value="Unassembled WGS sequence"/>
</dbReference>
<feature type="region of interest" description="Disordered" evidence="1">
    <location>
        <begin position="228"/>
        <end position="316"/>
    </location>
</feature>
<accession>A0ABV6P3A0</accession>
<feature type="compositionally biased region" description="Low complexity" evidence="1">
    <location>
        <begin position="299"/>
        <end position="310"/>
    </location>
</feature>
<feature type="compositionally biased region" description="Pro residues" evidence="1">
    <location>
        <begin position="279"/>
        <end position="298"/>
    </location>
</feature>
<feature type="region of interest" description="Disordered" evidence="1">
    <location>
        <begin position="1"/>
        <end position="40"/>
    </location>
</feature>
<organism evidence="2 3">
    <name type="scientific">Plantactinospora siamensis</name>
    <dbReference type="NCBI Taxonomy" id="555372"/>
    <lineage>
        <taxon>Bacteria</taxon>
        <taxon>Bacillati</taxon>
        <taxon>Actinomycetota</taxon>
        <taxon>Actinomycetes</taxon>
        <taxon>Micromonosporales</taxon>
        <taxon>Micromonosporaceae</taxon>
        <taxon>Plantactinospora</taxon>
    </lineage>
</organism>
<dbReference type="RefSeq" id="WP_377342799.1">
    <property type="nucleotide sequence ID" value="NZ_JBHLUE010000026.1"/>
</dbReference>
<feature type="region of interest" description="Disordered" evidence="1">
    <location>
        <begin position="53"/>
        <end position="125"/>
    </location>
</feature>
<name>A0ABV6P3A0_9ACTN</name>
<evidence type="ECO:0000313" key="3">
    <source>
        <dbReference type="Proteomes" id="UP001589894"/>
    </source>
</evidence>
<proteinExistence type="predicted"/>
<evidence type="ECO:0008006" key="4">
    <source>
        <dbReference type="Google" id="ProtNLM"/>
    </source>
</evidence>
<feature type="compositionally biased region" description="Low complexity" evidence="1">
    <location>
        <begin position="97"/>
        <end position="106"/>
    </location>
</feature>
<comment type="caution">
    <text evidence="2">The sequence shown here is derived from an EMBL/GenBank/DDBJ whole genome shotgun (WGS) entry which is preliminary data.</text>
</comment>
<evidence type="ECO:0000313" key="2">
    <source>
        <dbReference type="EMBL" id="MFC0567496.1"/>
    </source>
</evidence>
<reference evidence="2 3" key="1">
    <citation type="submission" date="2024-09" db="EMBL/GenBank/DDBJ databases">
        <authorList>
            <person name="Sun Q."/>
            <person name="Mori K."/>
        </authorList>
    </citation>
    <scope>NUCLEOTIDE SEQUENCE [LARGE SCALE GENOMIC DNA]</scope>
    <source>
        <strain evidence="2 3">TBRC 2205</strain>
    </source>
</reference>